<comment type="similarity">
    <text evidence="1 4">Belongs to the glycosyl hydrolase 43 family.</text>
</comment>
<evidence type="ECO:0000256" key="4">
    <source>
        <dbReference type="RuleBase" id="RU361187"/>
    </source>
</evidence>
<protein>
    <submittedName>
        <fullName evidence="6">Carbohydrate-binding protein</fullName>
    </submittedName>
</protein>
<gene>
    <name evidence="6" type="ORF">A8C32_00565</name>
</gene>
<dbReference type="InterPro" id="IPR008979">
    <property type="entry name" value="Galactose-bd-like_sf"/>
</dbReference>
<dbReference type="PANTHER" id="PTHR42812">
    <property type="entry name" value="BETA-XYLOSIDASE"/>
    <property type="match status" value="1"/>
</dbReference>
<dbReference type="GO" id="GO:0005975">
    <property type="term" value="P:carbohydrate metabolic process"/>
    <property type="evidence" value="ECO:0007669"/>
    <property type="project" value="InterPro"/>
</dbReference>
<evidence type="ECO:0000256" key="3">
    <source>
        <dbReference type="ARBA" id="ARBA00023295"/>
    </source>
</evidence>
<dbReference type="InterPro" id="IPR006710">
    <property type="entry name" value="Glyco_hydro_43"/>
</dbReference>
<dbReference type="GO" id="GO:0004553">
    <property type="term" value="F:hydrolase activity, hydrolyzing O-glycosyl compounds"/>
    <property type="evidence" value="ECO:0007669"/>
    <property type="project" value="InterPro"/>
</dbReference>
<dbReference type="InterPro" id="IPR051795">
    <property type="entry name" value="Glycosyl_Hydrlase_43"/>
</dbReference>
<dbReference type="SUPFAM" id="SSF49785">
    <property type="entry name" value="Galactose-binding domain-like"/>
    <property type="match status" value="1"/>
</dbReference>
<sequence length="582" mass="67399">MKKTTYKNIPYLILILFVFNSCQKGLKKTIEVSPIKQTTICNPLDISYRFAIDGPSRREAADPTVVLYKDEYYLFASKSGGYWNSTDLIEWHFITSKQLPFEDYAPTAVVIKDTLYFVASNNNAPITIYKTTNPKSGKWDIANANFPFAMTDPALFYDEDRLYLYYGCSNKNPIYGVELDINTMNPLTTPIALMNSKKEDYGWERWGDYNDQDLSPWIEGAWVNKHNGNYYLQYAGPGTRFKSYNDGVYVSDKPLGPFTLAEHNPMALKPEGFATGAGHGNTFQDKYGNYWHTGTIVLTQKHKFERRIGIYPAFFDKDHILYTYTGFGDFPFTIPQKKISTPEELFPNWMLLSYKKPVTVSSEIEDYSKNLASDEEIRTYWSAKTGNKGEWFQMDLENESIINAIQINFAENDTQLHNRNSNIYHQYLLEYSLNGKNWNIIIDKTSNKEDSPHNFTQLKIPIKARYLKLTNHYVPDGTFALADLRVFGNGQGKKPNTPVNLQISRLEDDRCIVNLKWNKNSNAVGYNIRYGIHPEKLYHNYQVLEKNTLTIRTLNKFQKYYFTIDTFNENSILKGSQIWETE</sequence>
<dbReference type="InterPro" id="IPR036116">
    <property type="entry name" value="FN3_sf"/>
</dbReference>
<evidence type="ECO:0000313" key="7">
    <source>
        <dbReference type="Proteomes" id="UP000095713"/>
    </source>
</evidence>
<evidence type="ECO:0000259" key="5">
    <source>
        <dbReference type="PROSITE" id="PS50022"/>
    </source>
</evidence>
<dbReference type="PANTHER" id="PTHR42812:SF12">
    <property type="entry name" value="BETA-XYLOSIDASE-RELATED"/>
    <property type="match status" value="1"/>
</dbReference>
<dbReference type="RefSeq" id="WP_069829484.1">
    <property type="nucleotide sequence ID" value="NZ_MDJD01000028.1"/>
</dbReference>
<evidence type="ECO:0000256" key="1">
    <source>
        <dbReference type="ARBA" id="ARBA00009865"/>
    </source>
</evidence>
<dbReference type="SUPFAM" id="SSF75005">
    <property type="entry name" value="Arabinanase/levansucrase/invertase"/>
    <property type="match status" value="1"/>
</dbReference>
<evidence type="ECO:0000313" key="6">
    <source>
        <dbReference type="EMBL" id="OEK08802.1"/>
    </source>
</evidence>
<dbReference type="Proteomes" id="UP000095713">
    <property type="component" value="Unassembled WGS sequence"/>
</dbReference>
<dbReference type="PROSITE" id="PS50022">
    <property type="entry name" value="FA58C_3"/>
    <property type="match status" value="1"/>
</dbReference>
<dbReference type="Pfam" id="PF04616">
    <property type="entry name" value="Glyco_hydro_43"/>
    <property type="match status" value="1"/>
</dbReference>
<dbReference type="SUPFAM" id="SSF49265">
    <property type="entry name" value="Fibronectin type III"/>
    <property type="match status" value="1"/>
</dbReference>
<reference evidence="6 7" key="1">
    <citation type="submission" date="2016-05" db="EMBL/GenBank/DDBJ databases">
        <title>Draft Genome Sequence of Algibacter sp. Strain SK-16 Isolated from the Surface Water of Aburatsubo Inlet.</title>
        <authorList>
            <person name="Wong S.-K."/>
            <person name="Yoshizawa S."/>
            <person name="Nakajima Y."/>
            <person name="Ogura Y."/>
            <person name="Tetsuya H."/>
            <person name="Hamasaki K."/>
        </authorList>
    </citation>
    <scope>NUCLEOTIDE SEQUENCE [LARGE SCALE GENOMIC DNA]</scope>
    <source>
        <strain evidence="6 7">SK-16</strain>
    </source>
</reference>
<dbReference type="Gene3D" id="2.60.120.260">
    <property type="entry name" value="Galactose-binding domain-like"/>
    <property type="match status" value="1"/>
</dbReference>
<name>A0A1E5TBQ2_9FLAO</name>
<dbReference type="CDD" id="cd08982">
    <property type="entry name" value="GH43-like"/>
    <property type="match status" value="1"/>
</dbReference>
<dbReference type="OrthoDB" id="9801455at2"/>
<dbReference type="InterPro" id="IPR013783">
    <property type="entry name" value="Ig-like_fold"/>
</dbReference>
<dbReference type="EMBL" id="MDJD01000028">
    <property type="protein sequence ID" value="OEK08802.1"/>
    <property type="molecule type" value="Genomic_DNA"/>
</dbReference>
<accession>A0A1E5TBQ2</accession>
<dbReference type="InterPro" id="IPR023296">
    <property type="entry name" value="Glyco_hydro_beta-prop_sf"/>
</dbReference>
<dbReference type="Gene3D" id="2.60.40.10">
    <property type="entry name" value="Immunoglobulins"/>
    <property type="match status" value="1"/>
</dbReference>
<feature type="domain" description="F5/8 type C" evidence="5">
    <location>
        <begin position="339"/>
        <end position="489"/>
    </location>
</feature>
<dbReference type="STRING" id="1849968.A8C32_00565"/>
<comment type="caution">
    <text evidence="6">The sequence shown here is derived from an EMBL/GenBank/DDBJ whole genome shotgun (WGS) entry which is preliminary data.</text>
</comment>
<keyword evidence="3 4" id="KW-0326">Glycosidase</keyword>
<dbReference type="InterPro" id="IPR000421">
    <property type="entry name" value="FA58C"/>
</dbReference>
<keyword evidence="7" id="KW-1185">Reference proteome</keyword>
<keyword evidence="2 4" id="KW-0378">Hydrolase</keyword>
<proteinExistence type="inferred from homology"/>
<dbReference type="Gene3D" id="2.115.10.20">
    <property type="entry name" value="Glycosyl hydrolase domain, family 43"/>
    <property type="match status" value="1"/>
</dbReference>
<dbReference type="AlphaFoldDB" id="A0A1E5TBQ2"/>
<evidence type="ECO:0000256" key="2">
    <source>
        <dbReference type="ARBA" id="ARBA00022801"/>
    </source>
</evidence>
<dbReference type="Pfam" id="PF00754">
    <property type="entry name" value="F5_F8_type_C"/>
    <property type="match status" value="1"/>
</dbReference>
<organism evidence="6 7">
    <name type="scientific">Flavivirga aquatica</name>
    <dbReference type="NCBI Taxonomy" id="1849968"/>
    <lineage>
        <taxon>Bacteria</taxon>
        <taxon>Pseudomonadati</taxon>
        <taxon>Bacteroidota</taxon>
        <taxon>Flavobacteriia</taxon>
        <taxon>Flavobacteriales</taxon>
        <taxon>Flavobacteriaceae</taxon>
        <taxon>Flavivirga</taxon>
    </lineage>
</organism>